<feature type="transmembrane region" description="Helical" evidence="1">
    <location>
        <begin position="33"/>
        <end position="51"/>
    </location>
</feature>
<feature type="transmembrane region" description="Helical" evidence="1">
    <location>
        <begin position="193"/>
        <end position="212"/>
    </location>
</feature>
<feature type="transmembrane region" description="Helical" evidence="1">
    <location>
        <begin position="83"/>
        <end position="105"/>
    </location>
</feature>
<dbReference type="Proteomes" id="UP000007392">
    <property type="component" value="Chromosome"/>
</dbReference>
<accession>I0BEY4</accession>
<dbReference type="RefSeq" id="WP_014650088.1">
    <property type="nucleotide sequence ID" value="NC_017672.3"/>
</dbReference>
<feature type="transmembrane region" description="Helical" evidence="1">
    <location>
        <begin position="121"/>
        <end position="139"/>
    </location>
</feature>
<evidence type="ECO:0000313" key="3">
    <source>
        <dbReference type="Proteomes" id="UP000007392"/>
    </source>
</evidence>
<feature type="transmembrane region" description="Helical" evidence="1">
    <location>
        <begin position="6"/>
        <end position="26"/>
    </location>
</feature>
<protein>
    <submittedName>
        <fullName evidence="2">Uncharacterized protein</fullName>
    </submittedName>
</protein>
<feature type="transmembrane region" description="Helical" evidence="1">
    <location>
        <begin position="57"/>
        <end position="76"/>
    </location>
</feature>
<feature type="transmembrane region" description="Helical" evidence="1">
    <location>
        <begin position="169"/>
        <end position="187"/>
    </location>
</feature>
<keyword evidence="1" id="KW-0812">Transmembrane</keyword>
<reference evidence="2 3" key="1">
    <citation type="submission" date="2013-06" db="EMBL/GenBank/DDBJ databases">
        <title>Complete genome sequence of Paenibacillus mucilaginosus K02.</title>
        <authorList>
            <person name="Xiao B."/>
            <person name="Sun L."/>
            <person name="Xiao L."/>
            <person name="Lian B."/>
        </authorList>
    </citation>
    <scope>NUCLEOTIDE SEQUENCE [LARGE SCALE GENOMIC DNA]</scope>
    <source>
        <strain evidence="2 3">K02</strain>
    </source>
</reference>
<evidence type="ECO:0000256" key="1">
    <source>
        <dbReference type="SAM" id="Phobius"/>
    </source>
</evidence>
<dbReference type="KEGG" id="pmw:B2K_09385"/>
<dbReference type="AlphaFoldDB" id="I0BEY4"/>
<keyword evidence="1" id="KW-0472">Membrane</keyword>
<keyword evidence="1" id="KW-1133">Transmembrane helix</keyword>
<sequence length="219" mass="25494">MDSLWIFLFAFITQWAPFFSFSLTLFGQDIWKARHKILFSSILMCYVTYWVQTYNHALGITFVQPVSAFLCFLVIFRLRFTHAAVVFTLSYLYNVVAEACVYVVTSRITGNSFVQLAHDEFVMPSIVVAAFMVIGIFILRKTRIGFSFVPFQRTRNSNQQQLLRSVPRAVYYCLGGAFLLCVSIFFIQSKISVVTGFVSLVLFYFYYIYFLYNKEMSEE</sequence>
<dbReference type="OrthoDB" id="2674937at2"/>
<dbReference type="EMBL" id="CP003422">
    <property type="protein sequence ID" value="AFH60931.1"/>
    <property type="molecule type" value="Genomic_DNA"/>
</dbReference>
<dbReference type="PATRIC" id="fig|997761.3.peg.1824"/>
<dbReference type="HOGENOM" id="CLU_1198826_0_0_9"/>
<evidence type="ECO:0000313" key="2">
    <source>
        <dbReference type="EMBL" id="AFH60931.1"/>
    </source>
</evidence>
<gene>
    <name evidence="2" type="ORF">B2K_09385</name>
</gene>
<proteinExistence type="predicted"/>
<organism evidence="2 3">
    <name type="scientific">Paenibacillus mucilaginosus K02</name>
    <dbReference type="NCBI Taxonomy" id="997761"/>
    <lineage>
        <taxon>Bacteria</taxon>
        <taxon>Bacillati</taxon>
        <taxon>Bacillota</taxon>
        <taxon>Bacilli</taxon>
        <taxon>Bacillales</taxon>
        <taxon>Paenibacillaceae</taxon>
        <taxon>Paenibacillus</taxon>
    </lineage>
</organism>
<name>I0BEY4_9BACL</name>